<keyword evidence="2" id="KW-0732">Signal</keyword>
<organism evidence="3 4">
    <name type="scientific">Aureobasidium pullulans</name>
    <name type="common">Black yeast</name>
    <name type="synonym">Pullularia pullulans</name>
    <dbReference type="NCBI Taxonomy" id="5580"/>
    <lineage>
        <taxon>Eukaryota</taxon>
        <taxon>Fungi</taxon>
        <taxon>Dikarya</taxon>
        <taxon>Ascomycota</taxon>
        <taxon>Pezizomycotina</taxon>
        <taxon>Dothideomycetes</taxon>
        <taxon>Dothideomycetidae</taxon>
        <taxon>Dothideales</taxon>
        <taxon>Saccotheciaceae</taxon>
        <taxon>Aureobasidium</taxon>
    </lineage>
</organism>
<reference evidence="3 4" key="1">
    <citation type="submission" date="2018-10" db="EMBL/GenBank/DDBJ databases">
        <title>Fifty Aureobasidium pullulans genomes reveal a recombining polyextremotolerant generalist.</title>
        <authorList>
            <person name="Gostincar C."/>
            <person name="Turk M."/>
            <person name="Zajc J."/>
            <person name="Gunde-Cimerman N."/>
        </authorList>
    </citation>
    <scope>NUCLEOTIDE SEQUENCE [LARGE SCALE GENOMIC DNA]</scope>
    <source>
        <strain evidence="3 4">EXF-1645</strain>
    </source>
</reference>
<dbReference type="AlphaFoldDB" id="A0A4V4LEH3"/>
<feature type="chain" id="PRO_5020276220" evidence="2">
    <location>
        <begin position="20"/>
        <end position="539"/>
    </location>
</feature>
<accession>A0A4V4LEH3</accession>
<feature type="region of interest" description="Disordered" evidence="1">
    <location>
        <begin position="209"/>
        <end position="308"/>
    </location>
</feature>
<evidence type="ECO:0000256" key="2">
    <source>
        <dbReference type="SAM" id="SignalP"/>
    </source>
</evidence>
<feature type="compositionally biased region" description="Low complexity" evidence="1">
    <location>
        <begin position="419"/>
        <end position="441"/>
    </location>
</feature>
<feature type="region of interest" description="Disordered" evidence="1">
    <location>
        <begin position="412"/>
        <end position="441"/>
    </location>
</feature>
<name>A0A4V4LEH3_AURPU</name>
<comment type="caution">
    <text evidence="3">The sequence shown here is derived from an EMBL/GenBank/DDBJ whole genome shotgun (WGS) entry which is preliminary data.</text>
</comment>
<gene>
    <name evidence="3" type="ORF">D6C78_07698</name>
</gene>
<feature type="compositionally biased region" description="Basic and acidic residues" evidence="1">
    <location>
        <begin position="209"/>
        <end position="284"/>
    </location>
</feature>
<dbReference type="Proteomes" id="UP000308724">
    <property type="component" value="Unassembled WGS sequence"/>
</dbReference>
<proteinExistence type="predicted"/>
<evidence type="ECO:0000256" key="1">
    <source>
        <dbReference type="SAM" id="MobiDB-lite"/>
    </source>
</evidence>
<protein>
    <submittedName>
        <fullName evidence="3">Uncharacterized protein</fullName>
    </submittedName>
</protein>
<sequence>MAPFWSIIVAAVAITGVMGSPVARSVVRRGDVDGWTATTSSENWQPTATASVSWSDDGWKDFKSSTTSPSVSIVAVLTASATSSTATTTITPVLVPVITKSSPEFIDSTPEEELPPMQTIEPWPIEDDVPVPVEPPVTPPVVPVIPPIPPIIPIIPDPSSVLAGVNLIKNLEEGVEHATKWLWDLTQEDDGHRDNKKIEEAKKKVEEAKEKLNKAKKEEEHKNAEEKISSDKKLKEEHEQKEKQQAKEARLKKIEQEKLAKEAERDRIKKLEAKKNRQEKKLLEDAPAPSLKASPTPTTSSKSAHPTIRHNKGEASISFHGEHHHKFQLYGKDWARGKHDATKLHKSLESCGVKIKDWNFQYANDKKEIKKQDWTFYARGEFNHKTLSDVLCLNKAIHAANGPENLISVTSELDEDKSSPSASSSGKQNAGASSTTTTPSAQLSFDGKKFTFFGKGFVKDEKSGRELQKKFGECSKTKEWKFYTQEKDHGMKLKEQGWDFYAEGSVKKVKKDCLNKAVQGLENIPRATRQSSRGMPLLR</sequence>
<evidence type="ECO:0000313" key="4">
    <source>
        <dbReference type="Proteomes" id="UP000308724"/>
    </source>
</evidence>
<dbReference type="EMBL" id="QZBZ01000204">
    <property type="protein sequence ID" value="TIA33217.1"/>
    <property type="molecule type" value="Genomic_DNA"/>
</dbReference>
<evidence type="ECO:0000313" key="3">
    <source>
        <dbReference type="EMBL" id="TIA33217.1"/>
    </source>
</evidence>
<feature type="signal peptide" evidence="2">
    <location>
        <begin position="1"/>
        <end position="19"/>
    </location>
</feature>
<feature type="compositionally biased region" description="Low complexity" evidence="1">
    <location>
        <begin position="286"/>
        <end position="306"/>
    </location>
</feature>